<dbReference type="InterPro" id="IPR004638">
    <property type="entry name" value="EmrB-like"/>
</dbReference>
<dbReference type="PANTHER" id="PTHR42718:SF46">
    <property type="entry name" value="BLR6921 PROTEIN"/>
    <property type="match status" value="1"/>
</dbReference>
<dbReference type="InterPro" id="IPR020846">
    <property type="entry name" value="MFS_dom"/>
</dbReference>
<sequence length="486" mass="49549">MTSDALEPAAPVARPVLDPRRWKALALLCVAFFMVIVDSQIVILALPEMRSDLGMSATESTWVMSAYMLSFGGLLLLGGRTADHLGGRRMFMVGTALFMAASVACALAPTGAALIAARLVQGAAAAIMTPTAMTVLMATFPEGAERNKALGIWTGIGAFGATAALLIGGPITDGLGWPWVFYINVPLGLIVLVLGPKVLRETARVVGRSRFDAPGAALVTGAVGALVYAIIEAPSAGWASGQTLALLVGAAILMVGFVLVEQRSPAPLVPLRIFRSATFVSGNVIVLLVGMAVYGGAMTLSLYAQDVLGYSAVAFGLSTAIYAAMSLIGSNVAGRLITTAGFRRIALVGSTLMGTGLVVLAFVSPDGNYWDDLFIGLVVFGSGIGTTHVAGSVAALSGAKPEEAGLASGVTNAVFQVGAALGIAITSTVALATKGAGESAGALTEGYRASFWTCAVFVLVAFVIALATRRTPRDEREGASAGTSAS</sequence>
<dbReference type="Proteomes" id="UP000530424">
    <property type="component" value="Unassembled WGS sequence"/>
</dbReference>
<feature type="transmembrane region" description="Helical" evidence="7">
    <location>
        <begin position="307"/>
        <end position="333"/>
    </location>
</feature>
<dbReference type="PROSITE" id="PS50850">
    <property type="entry name" value="MFS"/>
    <property type="match status" value="1"/>
</dbReference>
<dbReference type="GO" id="GO:0005886">
    <property type="term" value="C:plasma membrane"/>
    <property type="evidence" value="ECO:0007669"/>
    <property type="project" value="UniProtKB-SubCell"/>
</dbReference>
<dbReference type="Gene3D" id="1.20.1250.20">
    <property type="entry name" value="MFS general substrate transporter like domains"/>
    <property type="match status" value="1"/>
</dbReference>
<dbReference type="InterPro" id="IPR011701">
    <property type="entry name" value="MFS"/>
</dbReference>
<feature type="transmembrane region" description="Helical" evidence="7">
    <location>
        <begin position="409"/>
        <end position="429"/>
    </location>
</feature>
<organism evidence="9 10">
    <name type="scientific">Nocardioides thalensis</name>
    <dbReference type="NCBI Taxonomy" id="1914755"/>
    <lineage>
        <taxon>Bacteria</taxon>
        <taxon>Bacillati</taxon>
        <taxon>Actinomycetota</taxon>
        <taxon>Actinomycetes</taxon>
        <taxon>Propionibacteriales</taxon>
        <taxon>Nocardioidaceae</taxon>
        <taxon>Nocardioides</taxon>
    </lineage>
</organism>
<dbReference type="GO" id="GO:0022857">
    <property type="term" value="F:transmembrane transporter activity"/>
    <property type="evidence" value="ECO:0007669"/>
    <property type="project" value="InterPro"/>
</dbReference>
<name>A0A853C596_9ACTN</name>
<feature type="transmembrane region" description="Helical" evidence="7">
    <location>
        <begin position="115"/>
        <end position="138"/>
    </location>
</feature>
<dbReference type="SUPFAM" id="SSF103473">
    <property type="entry name" value="MFS general substrate transporter"/>
    <property type="match status" value="1"/>
</dbReference>
<keyword evidence="4 7" id="KW-0812">Transmembrane</keyword>
<feature type="transmembrane region" description="Helical" evidence="7">
    <location>
        <begin position="273"/>
        <end position="295"/>
    </location>
</feature>
<feature type="transmembrane region" description="Helical" evidence="7">
    <location>
        <begin position="150"/>
        <end position="167"/>
    </location>
</feature>
<comment type="subcellular location">
    <subcellularLocation>
        <location evidence="1">Cell membrane</location>
        <topology evidence="1">Multi-pass membrane protein</topology>
    </subcellularLocation>
</comment>
<keyword evidence="3" id="KW-1003">Cell membrane</keyword>
<evidence type="ECO:0000259" key="8">
    <source>
        <dbReference type="PROSITE" id="PS50850"/>
    </source>
</evidence>
<evidence type="ECO:0000256" key="2">
    <source>
        <dbReference type="ARBA" id="ARBA00022448"/>
    </source>
</evidence>
<evidence type="ECO:0000256" key="4">
    <source>
        <dbReference type="ARBA" id="ARBA00022692"/>
    </source>
</evidence>
<comment type="caution">
    <text evidence="9">The sequence shown here is derived from an EMBL/GenBank/DDBJ whole genome shotgun (WGS) entry which is preliminary data.</text>
</comment>
<dbReference type="Gene3D" id="1.20.1720.10">
    <property type="entry name" value="Multidrug resistance protein D"/>
    <property type="match status" value="1"/>
</dbReference>
<feature type="transmembrane region" description="Helical" evidence="7">
    <location>
        <begin position="90"/>
        <end position="109"/>
    </location>
</feature>
<evidence type="ECO:0000313" key="10">
    <source>
        <dbReference type="Proteomes" id="UP000530424"/>
    </source>
</evidence>
<keyword evidence="5 7" id="KW-1133">Transmembrane helix</keyword>
<evidence type="ECO:0000256" key="7">
    <source>
        <dbReference type="SAM" id="Phobius"/>
    </source>
</evidence>
<dbReference type="Pfam" id="PF07690">
    <property type="entry name" value="MFS_1"/>
    <property type="match status" value="1"/>
</dbReference>
<accession>A0A853C596</accession>
<dbReference type="PANTHER" id="PTHR42718">
    <property type="entry name" value="MAJOR FACILITATOR SUPERFAMILY MULTIDRUG TRANSPORTER MFSC"/>
    <property type="match status" value="1"/>
</dbReference>
<keyword evidence="2" id="KW-0813">Transport</keyword>
<dbReference type="RefSeq" id="WP_179669248.1">
    <property type="nucleotide sequence ID" value="NZ_JACCFP010000001.1"/>
</dbReference>
<feature type="transmembrane region" description="Helical" evidence="7">
    <location>
        <begin position="24"/>
        <end position="46"/>
    </location>
</feature>
<evidence type="ECO:0000256" key="5">
    <source>
        <dbReference type="ARBA" id="ARBA00022989"/>
    </source>
</evidence>
<feature type="transmembrane region" description="Helical" evidence="7">
    <location>
        <begin position="375"/>
        <end position="397"/>
    </location>
</feature>
<protein>
    <submittedName>
        <fullName evidence="9">EmrB/QacA subfamily drug resistance transporter</fullName>
    </submittedName>
</protein>
<reference evidence="9 10" key="1">
    <citation type="submission" date="2020-07" db="EMBL/GenBank/DDBJ databases">
        <title>Sequencing the genomes of 1000 actinobacteria strains.</title>
        <authorList>
            <person name="Klenk H.-P."/>
        </authorList>
    </citation>
    <scope>NUCLEOTIDE SEQUENCE [LARGE SCALE GENOMIC DNA]</scope>
    <source>
        <strain evidence="9 10">DSM 103833</strain>
    </source>
</reference>
<feature type="domain" description="Major facilitator superfamily (MFS) profile" evidence="8">
    <location>
        <begin position="24"/>
        <end position="473"/>
    </location>
</feature>
<dbReference type="NCBIfam" id="TIGR00711">
    <property type="entry name" value="efflux_EmrB"/>
    <property type="match status" value="1"/>
</dbReference>
<evidence type="ECO:0000256" key="6">
    <source>
        <dbReference type="ARBA" id="ARBA00023136"/>
    </source>
</evidence>
<feature type="transmembrane region" description="Helical" evidence="7">
    <location>
        <begin position="449"/>
        <end position="467"/>
    </location>
</feature>
<dbReference type="EMBL" id="JACCFP010000001">
    <property type="protein sequence ID" value="NYJ02945.1"/>
    <property type="molecule type" value="Genomic_DNA"/>
</dbReference>
<feature type="transmembrane region" description="Helical" evidence="7">
    <location>
        <begin position="345"/>
        <end position="363"/>
    </location>
</feature>
<evidence type="ECO:0000313" key="9">
    <source>
        <dbReference type="EMBL" id="NYJ02945.1"/>
    </source>
</evidence>
<keyword evidence="6 7" id="KW-0472">Membrane</keyword>
<feature type="transmembrane region" description="Helical" evidence="7">
    <location>
        <begin position="61"/>
        <end position="78"/>
    </location>
</feature>
<dbReference type="AlphaFoldDB" id="A0A853C596"/>
<feature type="transmembrane region" description="Helical" evidence="7">
    <location>
        <begin position="179"/>
        <end position="199"/>
    </location>
</feature>
<proteinExistence type="predicted"/>
<keyword evidence="10" id="KW-1185">Reference proteome</keyword>
<evidence type="ECO:0000256" key="1">
    <source>
        <dbReference type="ARBA" id="ARBA00004651"/>
    </source>
</evidence>
<feature type="transmembrane region" description="Helical" evidence="7">
    <location>
        <begin position="243"/>
        <end position="261"/>
    </location>
</feature>
<evidence type="ECO:0000256" key="3">
    <source>
        <dbReference type="ARBA" id="ARBA00022475"/>
    </source>
</evidence>
<feature type="transmembrane region" description="Helical" evidence="7">
    <location>
        <begin position="211"/>
        <end position="231"/>
    </location>
</feature>
<dbReference type="InterPro" id="IPR036259">
    <property type="entry name" value="MFS_trans_sf"/>
</dbReference>
<gene>
    <name evidence="9" type="ORF">HNR19_003643</name>
</gene>